<comment type="caution">
    <text evidence="3">The sequence shown here is derived from an EMBL/GenBank/DDBJ whole genome shotgun (WGS) entry which is preliminary data.</text>
</comment>
<organism evidence="3 4">
    <name type="scientific">Meripilus lineatus</name>
    <dbReference type="NCBI Taxonomy" id="2056292"/>
    <lineage>
        <taxon>Eukaryota</taxon>
        <taxon>Fungi</taxon>
        <taxon>Dikarya</taxon>
        <taxon>Basidiomycota</taxon>
        <taxon>Agaricomycotina</taxon>
        <taxon>Agaricomycetes</taxon>
        <taxon>Polyporales</taxon>
        <taxon>Meripilaceae</taxon>
        <taxon>Meripilus</taxon>
    </lineage>
</organism>
<accession>A0AAD5YJG1</accession>
<dbReference type="InterPro" id="IPR024983">
    <property type="entry name" value="CHAT_dom"/>
</dbReference>
<proteinExistence type="predicted"/>
<evidence type="ECO:0000259" key="2">
    <source>
        <dbReference type="Pfam" id="PF12770"/>
    </source>
</evidence>
<name>A0AAD5YJG1_9APHY</name>
<dbReference type="EMBL" id="JANAWD010000160">
    <property type="protein sequence ID" value="KAJ3485222.1"/>
    <property type="molecule type" value="Genomic_DNA"/>
</dbReference>
<evidence type="ECO:0000313" key="3">
    <source>
        <dbReference type="EMBL" id="KAJ3485222.1"/>
    </source>
</evidence>
<evidence type="ECO:0000256" key="1">
    <source>
        <dbReference type="SAM" id="MobiDB-lite"/>
    </source>
</evidence>
<evidence type="ECO:0000313" key="4">
    <source>
        <dbReference type="Proteomes" id="UP001212997"/>
    </source>
</evidence>
<gene>
    <name evidence="3" type="ORF">NLI96_g5096</name>
</gene>
<feature type="domain" description="CHAT" evidence="2">
    <location>
        <begin position="281"/>
        <end position="558"/>
    </location>
</feature>
<reference evidence="3" key="1">
    <citation type="submission" date="2022-07" db="EMBL/GenBank/DDBJ databases">
        <title>Genome Sequence of Physisporinus lineatus.</title>
        <authorList>
            <person name="Buettner E."/>
        </authorList>
    </citation>
    <scope>NUCLEOTIDE SEQUENCE</scope>
    <source>
        <strain evidence="3">VT162</strain>
    </source>
</reference>
<dbReference type="Proteomes" id="UP001212997">
    <property type="component" value="Unassembled WGS sequence"/>
</dbReference>
<sequence length="627" mass="70763">MSVISWTMLEDISWTALSIWESIADRQRVFGSIQIHLVPLRQTLIGSFPEFVIEDIEKWEGSGMIWTQLQHLRSPVDHLANIDQKLANRLQTLQETFTQQWVLIDDDEQRGLTIHYREKSNFELYQEWIEVLTEIRRLPGFEMFFKEKTFSELIKVSRDGPVVLLPDHSDIVTLTTAFIFYRCESELAVTKVLLVPLPLLNNKLVMQLRHSLTTIAKTRHGSDTANDIIDMIPPECSKDDLDASAPLSDPDCYEFSWQKRSHRVEIKSHRSQGASMLAIMKVLWDVIAKPILDSIMRFNQGDNKDEGKGKAKAWHWQDKPPPRHKRGRIWWCCLGELSFLPIHAAGIYHDDGSSTCVSDFFISSYTPNLSALIDARNRPLPQPESIKVLAAAQPDACSIEGSRWKPLPSTREELEEIAQIIPKQNLLYLNGQDQLDFTGEHTTVKNVLEVLPKASILHLACHGEQDRYNPVKSGFILKNGERLNIQELIKQRTPNAYMAVLSACHTASNDAVQPEESMNLTRTALFLGFSTIVGTKWPMADADGPALAKAIYSALFTALNSNPEPDQQLDGGDASASDGPAKPHPRNPLESFCLAKVVDDFVYGLRKVRHHVREDMSGSGEVKGRDA</sequence>
<dbReference type="Pfam" id="PF12770">
    <property type="entry name" value="CHAT"/>
    <property type="match status" value="1"/>
</dbReference>
<keyword evidence="4" id="KW-1185">Reference proteome</keyword>
<dbReference type="AlphaFoldDB" id="A0AAD5YJG1"/>
<protein>
    <recommendedName>
        <fullName evidence="2">CHAT domain-containing protein</fullName>
    </recommendedName>
</protein>
<feature type="region of interest" description="Disordered" evidence="1">
    <location>
        <begin position="562"/>
        <end position="588"/>
    </location>
</feature>